<organism evidence="1 2">
    <name type="scientific">Mesotoga infera</name>
    <dbReference type="NCBI Taxonomy" id="1236046"/>
    <lineage>
        <taxon>Bacteria</taxon>
        <taxon>Thermotogati</taxon>
        <taxon>Thermotogota</taxon>
        <taxon>Thermotogae</taxon>
        <taxon>Kosmotogales</taxon>
        <taxon>Kosmotogaceae</taxon>
        <taxon>Mesotoga</taxon>
    </lineage>
</organism>
<evidence type="ECO:0000313" key="2">
    <source>
        <dbReference type="Proteomes" id="UP000054260"/>
    </source>
</evidence>
<gene>
    <name evidence="1" type="ORF">XD86_0972</name>
</gene>
<comment type="caution">
    <text evidence="1">The sequence shown here is derived from an EMBL/GenBank/DDBJ whole genome shotgun (WGS) entry which is preliminary data.</text>
</comment>
<dbReference type="EMBL" id="LGGH01000147">
    <property type="protein sequence ID" value="KUK66952.1"/>
    <property type="molecule type" value="Genomic_DNA"/>
</dbReference>
<protein>
    <submittedName>
        <fullName evidence="1">Uncharacterized protein</fullName>
    </submittedName>
</protein>
<accession>A0A117LTS8</accession>
<proteinExistence type="predicted"/>
<evidence type="ECO:0000313" key="1">
    <source>
        <dbReference type="EMBL" id="KUK66952.1"/>
    </source>
</evidence>
<dbReference type="Proteomes" id="UP000054260">
    <property type="component" value="Unassembled WGS sequence"/>
</dbReference>
<dbReference type="PATRIC" id="fig|1236046.6.peg.1137"/>
<name>A0A117LTS8_9BACT</name>
<reference evidence="2" key="1">
    <citation type="journal article" date="2015" name="MBio">
        <title>Genome-Resolved Metagenomic Analysis Reveals Roles for Candidate Phyla and Other Microbial Community Members in Biogeochemical Transformations in Oil Reservoirs.</title>
        <authorList>
            <person name="Hu P."/>
            <person name="Tom L."/>
            <person name="Singh A."/>
            <person name="Thomas B.C."/>
            <person name="Baker B.J."/>
            <person name="Piceno Y.M."/>
            <person name="Andersen G.L."/>
            <person name="Banfield J.F."/>
        </authorList>
    </citation>
    <scope>NUCLEOTIDE SEQUENCE [LARGE SCALE GENOMIC DNA]</scope>
</reference>
<dbReference type="AlphaFoldDB" id="A0A117LTS8"/>
<sequence>MKIHVGGYGFQSLAAVEHINGLVGKGEMILNGLAGYYTVISETLGEDEAMSRLSEFVKRLFNTLKVMDGFTVSSPIGLRHKLQELRHCRIWSRQNHVFESNLRDFFLEGVSGNIGFSAEVFDLEERTVKLISGMARGVAASCISLPGLFPPYMGRYVTTTYLSQIPVSFLSDGDTVLVNLRDPSFGRLKTASDLLFQAMEVRSLNYAREMLSHSECRLVRVVKRVCSDNALDFLERLRKRL</sequence>